<keyword evidence="2" id="KW-1185">Reference proteome</keyword>
<dbReference type="KEGG" id="ssl:SS1G_00078"/>
<dbReference type="InParanoid" id="A7E456"/>
<dbReference type="Proteomes" id="UP000001312">
    <property type="component" value="Unassembled WGS sequence"/>
</dbReference>
<dbReference type="HOGENOM" id="CLU_2980441_0_0_1"/>
<dbReference type="GeneID" id="5494663"/>
<gene>
    <name evidence="1" type="ORF">SS1G_00078</name>
</gene>
<name>A7E456_SCLS1</name>
<dbReference type="EMBL" id="CH476621">
    <property type="protein sequence ID" value="EDN90678.1"/>
    <property type="molecule type" value="Genomic_DNA"/>
</dbReference>
<dbReference type="AlphaFoldDB" id="A7E456"/>
<evidence type="ECO:0000313" key="2">
    <source>
        <dbReference type="Proteomes" id="UP000001312"/>
    </source>
</evidence>
<dbReference type="RefSeq" id="XP_001597992.1">
    <property type="nucleotide sequence ID" value="XM_001597942.1"/>
</dbReference>
<proteinExistence type="predicted"/>
<protein>
    <submittedName>
        <fullName evidence="1">Uncharacterized protein</fullName>
    </submittedName>
</protein>
<reference evidence="2" key="1">
    <citation type="journal article" date="2011" name="PLoS Genet.">
        <title>Genomic analysis of the necrotrophic fungal pathogens Sclerotinia sclerotiorum and Botrytis cinerea.</title>
        <authorList>
            <person name="Amselem J."/>
            <person name="Cuomo C.A."/>
            <person name="van Kan J.A."/>
            <person name="Viaud M."/>
            <person name="Benito E.P."/>
            <person name="Couloux A."/>
            <person name="Coutinho P.M."/>
            <person name="de Vries R.P."/>
            <person name="Dyer P.S."/>
            <person name="Fillinger S."/>
            <person name="Fournier E."/>
            <person name="Gout L."/>
            <person name="Hahn M."/>
            <person name="Kohn L."/>
            <person name="Lapalu N."/>
            <person name="Plummer K.M."/>
            <person name="Pradier J.M."/>
            <person name="Quevillon E."/>
            <person name="Sharon A."/>
            <person name="Simon A."/>
            <person name="ten Have A."/>
            <person name="Tudzynski B."/>
            <person name="Tudzynski P."/>
            <person name="Wincker P."/>
            <person name="Andrew M."/>
            <person name="Anthouard V."/>
            <person name="Beever R.E."/>
            <person name="Beffa R."/>
            <person name="Benoit I."/>
            <person name="Bouzid O."/>
            <person name="Brault B."/>
            <person name="Chen Z."/>
            <person name="Choquer M."/>
            <person name="Collemare J."/>
            <person name="Cotton P."/>
            <person name="Danchin E.G."/>
            <person name="Da Silva C."/>
            <person name="Gautier A."/>
            <person name="Giraud C."/>
            <person name="Giraud T."/>
            <person name="Gonzalez C."/>
            <person name="Grossetete S."/>
            <person name="Guldener U."/>
            <person name="Henrissat B."/>
            <person name="Howlett B.J."/>
            <person name="Kodira C."/>
            <person name="Kretschmer M."/>
            <person name="Lappartient A."/>
            <person name="Leroch M."/>
            <person name="Levis C."/>
            <person name="Mauceli E."/>
            <person name="Neuveglise C."/>
            <person name="Oeser B."/>
            <person name="Pearson M."/>
            <person name="Poulain J."/>
            <person name="Poussereau N."/>
            <person name="Quesneville H."/>
            <person name="Rascle C."/>
            <person name="Schumacher J."/>
            <person name="Segurens B."/>
            <person name="Sexton A."/>
            <person name="Silva E."/>
            <person name="Sirven C."/>
            <person name="Soanes D.M."/>
            <person name="Talbot N.J."/>
            <person name="Templeton M."/>
            <person name="Yandava C."/>
            <person name="Yarden O."/>
            <person name="Zeng Q."/>
            <person name="Rollins J.A."/>
            <person name="Lebrun M.H."/>
            <person name="Dickman M."/>
        </authorList>
    </citation>
    <scope>NUCLEOTIDE SEQUENCE [LARGE SCALE GENOMIC DNA]</scope>
    <source>
        <strain evidence="2">ATCC 18683 / 1980 / Ss-1</strain>
    </source>
</reference>
<sequence>MSANYVFADRLNLAKSDPAWAFIHQSIVLSDSLHLREATILVPTITSIMAQNSCKDTR</sequence>
<organism evidence="1 2">
    <name type="scientific">Sclerotinia sclerotiorum (strain ATCC 18683 / 1980 / Ss-1)</name>
    <name type="common">White mold</name>
    <name type="synonym">Whetzelinia sclerotiorum</name>
    <dbReference type="NCBI Taxonomy" id="665079"/>
    <lineage>
        <taxon>Eukaryota</taxon>
        <taxon>Fungi</taxon>
        <taxon>Dikarya</taxon>
        <taxon>Ascomycota</taxon>
        <taxon>Pezizomycotina</taxon>
        <taxon>Leotiomycetes</taxon>
        <taxon>Helotiales</taxon>
        <taxon>Sclerotiniaceae</taxon>
        <taxon>Sclerotinia</taxon>
    </lineage>
</organism>
<accession>A7E456</accession>
<evidence type="ECO:0000313" key="1">
    <source>
        <dbReference type="EMBL" id="EDN90678.1"/>
    </source>
</evidence>